<evidence type="ECO:0000256" key="1">
    <source>
        <dbReference type="ARBA" id="ARBA00004477"/>
    </source>
</evidence>
<keyword evidence="10" id="KW-0012">Acyltransferase</keyword>
<dbReference type="GO" id="GO:0003846">
    <property type="term" value="F:2-acylglycerol O-acyltransferase activity"/>
    <property type="evidence" value="ECO:0007669"/>
    <property type="project" value="TreeGrafter"/>
</dbReference>
<evidence type="ECO:0000256" key="7">
    <source>
        <dbReference type="ARBA" id="ARBA00022989"/>
    </source>
</evidence>
<protein>
    <recommendedName>
        <fullName evidence="11">Acyltransferase</fullName>
        <ecNumber evidence="11">2.3.1.-</ecNumber>
    </recommendedName>
</protein>
<evidence type="ECO:0000256" key="11">
    <source>
        <dbReference type="RuleBase" id="RU367023"/>
    </source>
</evidence>
<evidence type="ECO:0000313" key="12">
    <source>
        <dbReference type="Ensembl" id="ENSAZOP00000014425.1"/>
    </source>
</evidence>
<evidence type="ECO:0000256" key="4">
    <source>
        <dbReference type="ARBA" id="ARBA00022679"/>
    </source>
</evidence>
<reference evidence="12" key="2">
    <citation type="submission" date="2025-09" db="UniProtKB">
        <authorList>
            <consortium name="Ensembl"/>
        </authorList>
    </citation>
    <scope>IDENTIFICATION</scope>
</reference>
<dbReference type="PANTHER" id="PTHR12317:SF74">
    <property type="entry name" value="2-ACYLGLYCEROL O-ACYLTRANSFERASE 2"/>
    <property type="match status" value="1"/>
</dbReference>
<dbReference type="CDD" id="cd07987">
    <property type="entry name" value="LPLAT_MGAT-like"/>
    <property type="match status" value="1"/>
</dbReference>
<keyword evidence="6 11" id="KW-0256">Endoplasmic reticulum</keyword>
<comment type="similarity">
    <text evidence="2 11">Belongs to the diacylglycerol acyltransferase family.</text>
</comment>
<evidence type="ECO:0000256" key="2">
    <source>
        <dbReference type="ARBA" id="ARBA00005420"/>
    </source>
</evidence>
<dbReference type="EC" id="2.3.1.-" evidence="11"/>
<feature type="transmembrane region" description="Helical" evidence="11">
    <location>
        <begin position="50"/>
        <end position="73"/>
    </location>
</feature>
<evidence type="ECO:0000256" key="3">
    <source>
        <dbReference type="ARBA" id="ARBA00022516"/>
    </source>
</evidence>
<dbReference type="Ensembl" id="ENSAZOT00000015493.1">
    <property type="protein sequence ID" value="ENSAZOP00000014425.1"/>
    <property type="gene ID" value="ENSAZOG00000009222.1"/>
</dbReference>
<proteinExistence type="inferred from homology"/>
<accession>A0A8B9UWQ3</accession>
<reference evidence="12" key="1">
    <citation type="submission" date="2025-08" db="UniProtKB">
        <authorList>
            <consortium name="Ensembl"/>
        </authorList>
    </citation>
    <scope>IDENTIFICATION</scope>
</reference>
<dbReference type="InterPro" id="IPR007130">
    <property type="entry name" value="DAGAT"/>
</dbReference>
<evidence type="ECO:0000256" key="8">
    <source>
        <dbReference type="ARBA" id="ARBA00023098"/>
    </source>
</evidence>
<keyword evidence="7 11" id="KW-1133">Transmembrane helix</keyword>
<evidence type="ECO:0000256" key="5">
    <source>
        <dbReference type="ARBA" id="ARBA00022692"/>
    </source>
</evidence>
<dbReference type="GO" id="GO:0005789">
    <property type="term" value="C:endoplasmic reticulum membrane"/>
    <property type="evidence" value="ECO:0007669"/>
    <property type="project" value="UniProtKB-SubCell"/>
</dbReference>
<dbReference type="GO" id="GO:0019432">
    <property type="term" value="P:triglyceride biosynthetic process"/>
    <property type="evidence" value="ECO:0007669"/>
    <property type="project" value="TreeGrafter"/>
</dbReference>
<dbReference type="Proteomes" id="UP000694549">
    <property type="component" value="Unplaced"/>
</dbReference>
<keyword evidence="5 11" id="KW-0812">Transmembrane</keyword>
<keyword evidence="13" id="KW-1185">Reference proteome</keyword>
<keyword evidence="9 11" id="KW-0472">Membrane</keyword>
<dbReference type="AlphaFoldDB" id="A0A8B9UWQ3"/>
<name>A0A8B9UWQ3_9AVES</name>
<dbReference type="Pfam" id="PF03982">
    <property type="entry name" value="DAGAT"/>
    <property type="match status" value="1"/>
</dbReference>
<keyword evidence="8" id="KW-0443">Lipid metabolism</keyword>
<evidence type="ECO:0000256" key="9">
    <source>
        <dbReference type="ARBA" id="ARBA00023136"/>
    </source>
</evidence>
<evidence type="ECO:0000313" key="13">
    <source>
        <dbReference type="Proteomes" id="UP000694549"/>
    </source>
</evidence>
<sequence length="316" mass="35352">MAAIPGQSLPLLFSSLLFSSLLFSSLLFSSLLFSSLLFSSLLFSSLLFSSLLFSSLLFSSLLFSSLLFSSLLFSHMGTKGKKQNYLMGFHPHGVLAVGAFLNFCTEASGFSTLFPGITPHLMMLSLWFRVPFFRDYLMAGGLVSSDKESASHVLQRPGGGNLLTIIVGGAQEALDARPGSYTLLLKNRKGFVRVAIENGTPLVPTFSFGENDLFEQVSNPKGSWLRRLQHRLQQVMGVSLPLFHARGIFQYSFGLMPYRRPIYTVVGKPIPVQKKYKPSEEEVDRVHQKYLEELCKLFEEHKAKYNVPEDSHLEFI</sequence>
<organism evidence="12 13">
    <name type="scientific">Anas zonorhyncha</name>
    <name type="common">Eastern spot-billed duck</name>
    <dbReference type="NCBI Taxonomy" id="75864"/>
    <lineage>
        <taxon>Eukaryota</taxon>
        <taxon>Metazoa</taxon>
        <taxon>Chordata</taxon>
        <taxon>Craniata</taxon>
        <taxon>Vertebrata</taxon>
        <taxon>Euteleostomi</taxon>
        <taxon>Archelosauria</taxon>
        <taxon>Archosauria</taxon>
        <taxon>Dinosauria</taxon>
        <taxon>Saurischia</taxon>
        <taxon>Theropoda</taxon>
        <taxon>Coelurosauria</taxon>
        <taxon>Aves</taxon>
        <taxon>Neognathae</taxon>
        <taxon>Galloanserae</taxon>
        <taxon>Anseriformes</taxon>
        <taxon>Anatidae</taxon>
        <taxon>Anatinae</taxon>
        <taxon>Anas</taxon>
    </lineage>
</organism>
<feature type="transmembrane region" description="Helical" evidence="11">
    <location>
        <begin position="12"/>
        <end position="38"/>
    </location>
</feature>
<evidence type="ECO:0000256" key="6">
    <source>
        <dbReference type="ARBA" id="ARBA00022824"/>
    </source>
</evidence>
<dbReference type="PANTHER" id="PTHR12317">
    <property type="entry name" value="DIACYLGLYCEROL O-ACYLTRANSFERASE"/>
    <property type="match status" value="1"/>
</dbReference>
<keyword evidence="4 11" id="KW-0808">Transferase</keyword>
<dbReference type="GO" id="GO:0004144">
    <property type="term" value="F:diacylglycerol O-acyltransferase activity"/>
    <property type="evidence" value="ECO:0007669"/>
    <property type="project" value="TreeGrafter"/>
</dbReference>
<keyword evidence="3" id="KW-0444">Lipid biosynthesis</keyword>
<evidence type="ECO:0000256" key="10">
    <source>
        <dbReference type="ARBA" id="ARBA00023315"/>
    </source>
</evidence>
<dbReference type="GO" id="GO:0006651">
    <property type="term" value="P:diacylglycerol biosynthetic process"/>
    <property type="evidence" value="ECO:0007669"/>
    <property type="project" value="TreeGrafter"/>
</dbReference>
<comment type="subcellular location">
    <subcellularLocation>
        <location evidence="1 11">Endoplasmic reticulum membrane</location>
        <topology evidence="1 11">Multi-pass membrane protein</topology>
    </subcellularLocation>
</comment>